<evidence type="ECO:0000313" key="2">
    <source>
        <dbReference type="EMBL" id="KIL60459.1"/>
    </source>
</evidence>
<organism evidence="2 3">
    <name type="scientific">Amanita muscaria (strain Koide BX008)</name>
    <dbReference type="NCBI Taxonomy" id="946122"/>
    <lineage>
        <taxon>Eukaryota</taxon>
        <taxon>Fungi</taxon>
        <taxon>Dikarya</taxon>
        <taxon>Basidiomycota</taxon>
        <taxon>Agaricomycotina</taxon>
        <taxon>Agaricomycetes</taxon>
        <taxon>Agaricomycetidae</taxon>
        <taxon>Agaricales</taxon>
        <taxon>Pluteineae</taxon>
        <taxon>Amanitaceae</taxon>
        <taxon>Amanita</taxon>
    </lineage>
</organism>
<dbReference type="InterPro" id="IPR012337">
    <property type="entry name" value="RNaseH-like_sf"/>
</dbReference>
<dbReference type="EMBL" id="KN818298">
    <property type="protein sequence ID" value="KIL60459.1"/>
    <property type="molecule type" value="Genomic_DNA"/>
</dbReference>
<keyword evidence="3" id="KW-1185">Reference proteome</keyword>
<protein>
    <recommendedName>
        <fullName evidence="1">HAT C-terminal dimerisation domain-containing protein</fullName>
    </recommendedName>
</protein>
<dbReference type="STRING" id="946122.A0A0C2T1W7"/>
<gene>
    <name evidence="2" type="ORF">M378DRAFT_83694</name>
</gene>
<dbReference type="HOGENOM" id="CLU_009123_4_3_1"/>
<dbReference type="OrthoDB" id="3359487at2759"/>
<reference evidence="2 3" key="1">
    <citation type="submission" date="2014-04" db="EMBL/GenBank/DDBJ databases">
        <title>Evolutionary Origins and Diversification of the Mycorrhizal Mutualists.</title>
        <authorList>
            <consortium name="DOE Joint Genome Institute"/>
            <consortium name="Mycorrhizal Genomics Consortium"/>
            <person name="Kohler A."/>
            <person name="Kuo A."/>
            <person name="Nagy L.G."/>
            <person name="Floudas D."/>
            <person name="Copeland A."/>
            <person name="Barry K.W."/>
            <person name="Cichocki N."/>
            <person name="Veneault-Fourrey C."/>
            <person name="LaButti K."/>
            <person name="Lindquist E.A."/>
            <person name="Lipzen A."/>
            <person name="Lundell T."/>
            <person name="Morin E."/>
            <person name="Murat C."/>
            <person name="Riley R."/>
            <person name="Ohm R."/>
            <person name="Sun H."/>
            <person name="Tunlid A."/>
            <person name="Henrissat B."/>
            <person name="Grigoriev I.V."/>
            <person name="Hibbett D.S."/>
            <person name="Martin F."/>
        </authorList>
    </citation>
    <scope>NUCLEOTIDE SEQUENCE [LARGE SCALE GENOMIC DNA]</scope>
    <source>
        <strain evidence="2 3">Koide BX008</strain>
    </source>
</reference>
<dbReference type="Pfam" id="PF05699">
    <property type="entry name" value="Dimer_Tnp_hAT"/>
    <property type="match status" value="1"/>
</dbReference>
<dbReference type="SUPFAM" id="SSF53098">
    <property type="entry name" value="Ribonuclease H-like"/>
    <property type="match status" value="1"/>
</dbReference>
<sequence length="213" mass="24470">PNLATVIPAIDHVDKYLTEKQEDKSLTTAVKSALLLGKKTLNRYYSLTDSSDVYRIAMVLHPRHKLQYFETTSWERDWIATAEEIVTDEYKGSYSDIEVEIPGMDESNEQEISTTGKKKESKNIFDHLPALAAPEQMAISTHDELVRYLAADVEHTPDVLAWWHEHRTTYPRLSQMAFDYLSIPATSVDVERTFSRGHPSGNRFSYDRRCTPM</sequence>
<dbReference type="InParanoid" id="A0A0C2T1W7"/>
<dbReference type="PANTHER" id="PTHR23272">
    <property type="entry name" value="BED FINGER-RELATED"/>
    <property type="match status" value="1"/>
</dbReference>
<feature type="non-terminal residue" evidence="2">
    <location>
        <position position="1"/>
    </location>
</feature>
<evidence type="ECO:0000313" key="3">
    <source>
        <dbReference type="Proteomes" id="UP000054549"/>
    </source>
</evidence>
<dbReference type="Proteomes" id="UP000054549">
    <property type="component" value="Unassembled WGS sequence"/>
</dbReference>
<dbReference type="InterPro" id="IPR008906">
    <property type="entry name" value="HATC_C_dom"/>
</dbReference>
<dbReference type="GO" id="GO:0046983">
    <property type="term" value="F:protein dimerization activity"/>
    <property type="evidence" value="ECO:0007669"/>
    <property type="project" value="InterPro"/>
</dbReference>
<feature type="domain" description="HAT C-terminal dimerisation" evidence="1">
    <location>
        <begin position="144"/>
        <end position="200"/>
    </location>
</feature>
<accession>A0A0C2T1W7</accession>
<evidence type="ECO:0000259" key="1">
    <source>
        <dbReference type="Pfam" id="PF05699"/>
    </source>
</evidence>
<name>A0A0C2T1W7_AMAMK</name>
<proteinExistence type="predicted"/>
<dbReference type="PANTHER" id="PTHR23272:SF161">
    <property type="entry name" value="ZINC FINGER BED DOMAIN-CONTAINING PROTEIN RICESLEEPER 1-LIKE"/>
    <property type="match status" value="1"/>
</dbReference>
<dbReference type="AlphaFoldDB" id="A0A0C2T1W7"/>